<evidence type="ECO:0000256" key="2">
    <source>
        <dbReference type="ARBA" id="ARBA00008017"/>
    </source>
</evidence>
<evidence type="ECO:0000313" key="13">
    <source>
        <dbReference type="Proteomes" id="UP000798808"/>
    </source>
</evidence>
<dbReference type="SUPFAM" id="SSF82861">
    <property type="entry name" value="Mechanosensitive channel protein MscS (YggB), transmembrane region"/>
    <property type="match status" value="1"/>
</dbReference>
<evidence type="ECO:0000256" key="7">
    <source>
        <dbReference type="SAM" id="Phobius"/>
    </source>
</evidence>
<dbReference type="InterPro" id="IPR011014">
    <property type="entry name" value="MscS_channel_TM-2"/>
</dbReference>
<dbReference type="PANTHER" id="PTHR43634:SF2">
    <property type="entry name" value="LOW CONDUCTANCE MECHANOSENSITIVE CHANNEL YNAI"/>
    <property type="match status" value="1"/>
</dbReference>
<feature type="transmembrane region" description="Helical" evidence="7">
    <location>
        <begin position="317"/>
        <end position="335"/>
    </location>
</feature>
<dbReference type="EMBL" id="SMLW01000506">
    <property type="protein sequence ID" value="MTI25339.1"/>
    <property type="molecule type" value="Genomic_DNA"/>
</dbReference>
<keyword evidence="6 7" id="KW-0472">Membrane</keyword>
<keyword evidence="8" id="KW-0732">Signal</keyword>
<dbReference type="Gene3D" id="2.30.30.60">
    <property type="match status" value="1"/>
</dbReference>
<feature type="chain" id="PRO_5046993111" evidence="8">
    <location>
        <begin position="21"/>
        <end position="541"/>
    </location>
</feature>
<dbReference type="Gene3D" id="3.30.70.100">
    <property type="match status" value="1"/>
</dbReference>
<feature type="domain" description="Mechanosensitive ion channel transmembrane helices 2/3" evidence="11">
    <location>
        <begin position="295"/>
        <end position="336"/>
    </location>
</feature>
<dbReference type="SUPFAM" id="SSF50182">
    <property type="entry name" value="Sm-like ribonucleoproteins"/>
    <property type="match status" value="1"/>
</dbReference>
<feature type="domain" description="Mechanosensitive ion channel MscS" evidence="9">
    <location>
        <begin position="337"/>
        <end position="402"/>
    </location>
</feature>
<reference evidence="12 13" key="1">
    <citation type="submission" date="2019-02" db="EMBL/GenBank/DDBJ databases">
        <authorList>
            <person name="Goldberg S.R."/>
            <person name="Haltli B.A."/>
            <person name="Correa H."/>
            <person name="Russell K.G."/>
        </authorList>
    </citation>
    <scope>NUCLEOTIDE SEQUENCE [LARGE SCALE GENOMIC DNA]</scope>
    <source>
        <strain evidence="12 13">JCM 16186</strain>
    </source>
</reference>
<dbReference type="InterPro" id="IPR045042">
    <property type="entry name" value="YnaI-like"/>
</dbReference>
<proteinExistence type="inferred from homology"/>
<gene>
    <name evidence="12" type="ORF">E1163_10335</name>
</gene>
<evidence type="ECO:0000256" key="1">
    <source>
        <dbReference type="ARBA" id="ARBA00004651"/>
    </source>
</evidence>
<dbReference type="Pfam" id="PF21082">
    <property type="entry name" value="MS_channel_3rd"/>
    <property type="match status" value="1"/>
</dbReference>
<name>A0ABW9RPU6_9BACT</name>
<feature type="domain" description="Mechanosensitive ion channel MscS C-terminal" evidence="10">
    <location>
        <begin position="412"/>
        <end position="496"/>
    </location>
</feature>
<comment type="caution">
    <text evidence="12">The sequence shown here is derived from an EMBL/GenBank/DDBJ whole genome shotgun (WGS) entry which is preliminary data.</text>
</comment>
<keyword evidence="4 7" id="KW-0812">Transmembrane</keyword>
<evidence type="ECO:0000256" key="8">
    <source>
        <dbReference type="SAM" id="SignalP"/>
    </source>
</evidence>
<comment type="subcellular location">
    <subcellularLocation>
        <location evidence="1">Cell membrane</location>
        <topology evidence="1">Multi-pass membrane protein</topology>
    </subcellularLocation>
</comment>
<dbReference type="Proteomes" id="UP000798808">
    <property type="component" value="Unassembled WGS sequence"/>
</dbReference>
<feature type="transmembrane region" description="Helical" evidence="7">
    <location>
        <begin position="213"/>
        <end position="233"/>
    </location>
</feature>
<evidence type="ECO:0000259" key="9">
    <source>
        <dbReference type="Pfam" id="PF00924"/>
    </source>
</evidence>
<dbReference type="Pfam" id="PF21088">
    <property type="entry name" value="MS_channel_1st"/>
    <property type="match status" value="1"/>
</dbReference>
<dbReference type="InterPro" id="IPR011066">
    <property type="entry name" value="MscS_channel_C_sf"/>
</dbReference>
<dbReference type="InterPro" id="IPR023408">
    <property type="entry name" value="MscS_beta-dom_sf"/>
</dbReference>
<accession>A0ABW9RPU6</accession>
<comment type="similarity">
    <text evidence="2">Belongs to the MscS (TC 1.A.23) family.</text>
</comment>
<dbReference type="InterPro" id="IPR006685">
    <property type="entry name" value="MscS_channel_2nd"/>
</dbReference>
<dbReference type="Pfam" id="PF00924">
    <property type="entry name" value="MS_channel_2nd"/>
    <property type="match status" value="1"/>
</dbReference>
<evidence type="ECO:0000256" key="6">
    <source>
        <dbReference type="ARBA" id="ARBA00023136"/>
    </source>
</evidence>
<sequence>MKIPTIFSLLFLLIFNSANAQENTQDTLEYSLVTPYNTILTHLGYLQDDNYHPDIAAKTLHPEYIEGKKAEELAVMLKQILDGRGIMIDLDEVPRKSDYIDTVTNKSRYYLTKQFPDLYVEKVGKRWYFSGKTIKNIPKWHKEVYPFGTDRLLKLLPSLGTTKILGLYVWQLIGVLILILLSFLLHKLFTFLFEKLIIQLLLRLGYQKLADEVVIPIAKPISFLVIFPFLIVLVPVLQLPITMSEYVILTLRAVWPIFAIVFFYRLVDIISIYLSKLADKTESTLDDQLVPLLRKVLKTFVVVVGGLFILDNLEFDITGLIAGLSIGGLAFALAAQDTIKNFFGSLMIFVDRPFQVGDWITSGDVDGSVEEVGFRSTRIRTFRNSLMYIPNGVITNQMIDNHGLRVYRRFMTNISLTYDTPPDLIEVFVDGLKEIVKNHPHTRKDYYEIHLNDMGDSSLNVLFYIFFQVPTWSEELRSRHEILLDIIRLAERIGVNFAFPTQTLHVETFPEKKGNSPEYTKSTPELKKTVEEFLASKKAKN</sequence>
<dbReference type="InterPro" id="IPR049278">
    <property type="entry name" value="MS_channel_C"/>
</dbReference>
<keyword evidence="13" id="KW-1185">Reference proteome</keyword>
<organism evidence="12 13">
    <name type="scientific">Fulvivirga kasyanovii</name>
    <dbReference type="NCBI Taxonomy" id="396812"/>
    <lineage>
        <taxon>Bacteria</taxon>
        <taxon>Pseudomonadati</taxon>
        <taxon>Bacteroidota</taxon>
        <taxon>Cytophagia</taxon>
        <taxon>Cytophagales</taxon>
        <taxon>Fulvivirgaceae</taxon>
        <taxon>Fulvivirga</taxon>
    </lineage>
</organism>
<feature type="transmembrane region" description="Helical" evidence="7">
    <location>
        <begin position="168"/>
        <end position="193"/>
    </location>
</feature>
<evidence type="ECO:0000313" key="12">
    <source>
        <dbReference type="EMBL" id="MTI25339.1"/>
    </source>
</evidence>
<dbReference type="SUPFAM" id="SSF82689">
    <property type="entry name" value="Mechanosensitive channel protein MscS (YggB), C-terminal domain"/>
    <property type="match status" value="1"/>
</dbReference>
<keyword evidence="3" id="KW-1003">Cell membrane</keyword>
<dbReference type="Gene3D" id="1.10.287.1260">
    <property type="match status" value="1"/>
</dbReference>
<keyword evidence="5 7" id="KW-1133">Transmembrane helix</keyword>
<protein>
    <submittedName>
        <fullName evidence="12">Mechanosensitive ion channel family protein</fullName>
    </submittedName>
</protein>
<evidence type="ECO:0000259" key="10">
    <source>
        <dbReference type="Pfam" id="PF21082"/>
    </source>
</evidence>
<dbReference type="RefSeq" id="WP_155171371.1">
    <property type="nucleotide sequence ID" value="NZ_BAAAFL010000009.1"/>
</dbReference>
<evidence type="ECO:0000259" key="11">
    <source>
        <dbReference type="Pfam" id="PF21088"/>
    </source>
</evidence>
<evidence type="ECO:0000256" key="5">
    <source>
        <dbReference type="ARBA" id="ARBA00022989"/>
    </source>
</evidence>
<evidence type="ECO:0000256" key="4">
    <source>
        <dbReference type="ARBA" id="ARBA00022692"/>
    </source>
</evidence>
<dbReference type="InterPro" id="IPR049142">
    <property type="entry name" value="MS_channel_1st"/>
</dbReference>
<evidence type="ECO:0000256" key="3">
    <source>
        <dbReference type="ARBA" id="ARBA00022475"/>
    </source>
</evidence>
<feature type="signal peptide" evidence="8">
    <location>
        <begin position="1"/>
        <end position="20"/>
    </location>
</feature>
<feature type="transmembrane region" description="Helical" evidence="7">
    <location>
        <begin position="253"/>
        <end position="274"/>
    </location>
</feature>
<dbReference type="PANTHER" id="PTHR43634">
    <property type="entry name" value="OW CONDUCTANCE MECHANOSENSITIVE CHANNEL"/>
    <property type="match status" value="1"/>
</dbReference>
<dbReference type="InterPro" id="IPR010920">
    <property type="entry name" value="LSM_dom_sf"/>
</dbReference>